<keyword evidence="1" id="KW-0175">Coiled coil</keyword>
<dbReference type="InterPro" id="IPR004244">
    <property type="entry name" value="Transposase_22"/>
</dbReference>
<sequence length="309" mass="35789">MEFALRLNPPAFLPRHTALSLPVMLHRQPQEEIEMSSDSEPTQQHQQEGLLQDPPTPPTHKDPDLIHRFHTLLRSDLEKTSEKMMRSISREIEELGQRTDTLENKTDDAITVLDRHKAEIHKLTTQVSDLKEKLEDLENRSRRCHLRIRGLPETYKNLDQDITELFQSIAPDIPPPRMEMDRVHRSLGKPPQSGLQRNIIELLLRAAREAGQITYQDHSIQIFTDLAPQTIQKRRTFKPALTIVQQANIRYRWGLPFRLLFTYKGRQYSPASYDDAWETLQRIQLVPQDQPSPIPSQSSSGSPALTPIW</sequence>
<dbReference type="PANTHER" id="PTHR11505">
    <property type="entry name" value="L1 TRANSPOSABLE ELEMENT-RELATED"/>
    <property type="match status" value="1"/>
</dbReference>
<protein>
    <recommendedName>
        <fullName evidence="4">L1 transposable element RRM domain-containing protein</fullName>
    </recommendedName>
</protein>
<dbReference type="FunFam" id="3.30.250.20:FF:000006">
    <property type="entry name" value="Uncharacterized protein"/>
    <property type="match status" value="1"/>
</dbReference>
<dbReference type="EMBL" id="KV460841">
    <property type="protein sequence ID" value="OCA15466.1"/>
    <property type="molecule type" value="Genomic_DNA"/>
</dbReference>
<feature type="compositionally biased region" description="Low complexity" evidence="2">
    <location>
        <begin position="288"/>
        <end position="303"/>
    </location>
</feature>
<name>A0A1B8XXT6_XENTR</name>
<dbReference type="Gene3D" id="3.30.250.20">
    <property type="entry name" value="L1 transposable element, C-terminal domain"/>
    <property type="match status" value="1"/>
</dbReference>
<evidence type="ECO:0000256" key="1">
    <source>
        <dbReference type="SAM" id="Coils"/>
    </source>
</evidence>
<evidence type="ECO:0000313" key="3">
    <source>
        <dbReference type="EMBL" id="OCA15466.1"/>
    </source>
</evidence>
<feature type="region of interest" description="Disordered" evidence="2">
    <location>
        <begin position="170"/>
        <end position="190"/>
    </location>
</feature>
<feature type="coiled-coil region" evidence="1">
    <location>
        <begin position="85"/>
        <end position="147"/>
    </location>
</feature>
<evidence type="ECO:0000256" key="2">
    <source>
        <dbReference type="SAM" id="MobiDB-lite"/>
    </source>
</evidence>
<feature type="compositionally biased region" description="Polar residues" evidence="2">
    <location>
        <begin position="38"/>
        <end position="49"/>
    </location>
</feature>
<dbReference type="InterPro" id="IPR042566">
    <property type="entry name" value="L1_C"/>
</dbReference>
<organism evidence="3">
    <name type="scientific">Xenopus tropicalis</name>
    <name type="common">Western clawed frog</name>
    <name type="synonym">Silurana tropicalis</name>
    <dbReference type="NCBI Taxonomy" id="8364"/>
    <lineage>
        <taxon>Eukaryota</taxon>
        <taxon>Metazoa</taxon>
        <taxon>Chordata</taxon>
        <taxon>Craniata</taxon>
        <taxon>Vertebrata</taxon>
        <taxon>Euteleostomi</taxon>
        <taxon>Amphibia</taxon>
        <taxon>Batrachia</taxon>
        <taxon>Anura</taxon>
        <taxon>Pipoidea</taxon>
        <taxon>Pipidae</taxon>
        <taxon>Xenopodinae</taxon>
        <taxon>Xenopus</taxon>
        <taxon>Silurana</taxon>
    </lineage>
</organism>
<proteinExistence type="predicted"/>
<gene>
    <name evidence="3" type="ORF">XENTR_v90029892mg</name>
</gene>
<feature type="region of interest" description="Disordered" evidence="2">
    <location>
        <begin position="32"/>
        <end position="64"/>
    </location>
</feature>
<feature type="region of interest" description="Disordered" evidence="2">
    <location>
        <begin position="288"/>
        <end position="309"/>
    </location>
</feature>
<reference evidence="3" key="1">
    <citation type="submission" date="2009-11" db="EMBL/GenBank/DDBJ databases">
        <authorList>
            <consortium name="US DOE Joint Genome Institute (JGI-PGF)"/>
            <person name="Ottilar R."/>
            <person name="Schmutz J."/>
            <person name="Salamov A."/>
            <person name="Cheng J.F."/>
            <person name="Lucas S."/>
            <person name="Pitluck S."/>
            <person name="Gundlach H."/>
            <person name="Guo Y."/>
            <person name="Haberer G."/>
            <person name="Nasrallah J."/>
            <person name="Mayer K.F.X."/>
            <person name="van de Peer Y."/>
            <person name="Weigel D."/>
            <person name="Grigoriev I.V."/>
        </authorList>
    </citation>
    <scope>NUCLEOTIDE SEQUENCE</scope>
    <source>
        <strain evidence="3">Nigerian</strain>
    </source>
</reference>
<reference evidence="3" key="3">
    <citation type="submission" date="2016-05" db="EMBL/GenBank/DDBJ databases">
        <title>WGS assembly of Xenopus tropicalis.</title>
        <authorList>
            <person name="Sessions A."/>
            <person name="Jenkins J."/>
            <person name="Mitros T."/>
            <person name="Lyons J.T."/>
            <person name="Dichmann D.S."/>
            <person name="Robert J."/>
            <person name="Harland R.M."/>
            <person name="Rokhsar D.S."/>
        </authorList>
    </citation>
    <scope>NUCLEOTIDE SEQUENCE</scope>
    <source>
        <strain evidence="3">Nigerian</strain>
    </source>
</reference>
<reference evidence="3" key="2">
    <citation type="journal article" date="2010" name="Science">
        <title>The genome of the Western clawed frog Xenopus tropicalis.</title>
        <authorList>
            <person name="Hellsten U."/>
            <person name="Harland R.M."/>
            <person name="Gilchrist M.J."/>
            <person name="Hendrix D."/>
            <person name="Jurka J."/>
            <person name="Kapitonov V."/>
            <person name="Ovcharenko I."/>
            <person name="Putnam N.H."/>
            <person name="Shu S."/>
            <person name="Taher L."/>
            <person name="Blitz I.L."/>
            <person name="Blumberg B."/>
            <person name="Dichmann D.S."/>
            <person name="Dubchak I."/>
            <person name="Amaya E."/>
            <person name="Detter J.C."/>
            <person name="Fletcher R."/>
            <person name="Gerhard D.S."/>
            <person name="Goodstein D."/>
            <person name="Graves T."/>
            <person name="Grigoriev I.V."/>
            <person name="Grimwood J."/>
            <person name="Kawashima T."/>
            <person name="Lindquist E."/>
            <person name="Lucas S.M."/>
            <person name="Mead P.E."/>
            <person name="Mitros T."/>
            <person name="Ogino H."/>
            <person name="Ohta Y."/>
            <person name="Poliakov A.V."/>
            <person name="Pollet N."/>
            <person name="Robert J."/>
            <person name="Salamov A."/>
            <person name="Sater A.K."/>
            <person name="Schmutz J."/>
            <person name="Terry A."/>
            <person name="Vize P.D."/>
            <person name="Warren W.C."/>
            <person name="Wells D."/>
            <person name="Wills A."/>
            <person name="Wilson R.K."/>
            <person name="Zimmerman L.B."/>
            <person name="Zorn A.M."/>
            <person name="Grainger R."/>
            <person name="Grammer T."/>
            <person name="Khokha M.K."/>
            <person name="Richardson P.M."/>
            <person name="Rokhsar D.S."/>
        </authorList>
    </citation>
    <scope>NUCLEOTIDE SEQUENCE [LARGE SCALE GENOMIC DNA]</scope>
    <source>
        <strain evidence="3">Nigerian</strain>
    </source>
</reference>
<dbReference type="Gene3D" id="1.10.287.1490">
    <property type="match status" value="1"/>
</dbReference>
<evidence type="ECO:0008006" key="4">
    <source>
        <dbReference type="Google" id="ProtNLM"/>
    </source>
</evidence>
<dbReference type="AlphaFoldDB" id="A0A1B8XXT6"/>
<accession>A0A1B8XXT6</accession>